<dbReference type="EMBL" id="CP009920">
    <property type="protein sequence ID" value="AJI21017.1"/>
    <property type="molecule type" value="Genomic_DNA"/>
</dbReference>
<dbReference type="AlphaFoldDB" id="A0A0B6AIZ6"/>
<proteinExistence type="predicted"/>
<dbReference type="HOGENOM" id="CLU_201618_0_0_9"/>
<protein>
    <submittedName>
        <fullName evidence="1">Uncharacterized protein</fullName>
    </submittedName>
</protein>
<dbReference type="GeneID" id="93640856"/>
<gene>
    <name evidence="1" type="ORF">BG04_2789</name>
</gene>
<name>A0A0B6AIZ6_PRIM2</name>
<organism evidence="1 2">
    <name type="scientific">Priestia megaterium (strain ATCC 14581 / DSM 32 / CCUG 1817 / JCM 2506 / NBRC 15308 / NCIMB 9376 / NCTC 10342 / NRRL B-14308 / VKM B-512 / Ford 19)</name>
    <name type="common">Bacillus megaterium</name>
    <dbReference type="NCBI Taxonomy" id="1348623"/>
    <lineage>
        <taxon>Bacteria</taxon>
        <taxon>Bacillati</taxon>
        <taxon>Bacillota</taxon>
        <taxon>Bacilli</taxon>
        <taxon>Bacillales</taxon>
        <taxon>Bacillaceae</taxon>
        <taxon>Priestia</taxon>
    </lineage>
</organism>
<dbReference type="Proteomes" id="UP000031829">
    <property type="component" value="Chromosome"/>
</dbReference>
<dbReference type="RefSeq" id="WP_034654600.1">
    <property type="nucleotide sequence ID" value="NZ_BCVB01000014.1"/>
</dbReference>
<evidence type="ECO:0000313" key="1">
    <source>
        <dbReference type="EMBL" id="AJI21017.1"/>
    </source>
</evidence>
<evidence type="ECO:0000313" key="2">
    <source>
        <dbReference type="Proteomes" id="UP000031829"/>
    </source>
</evidence>
<sequence length="72" mass="8262">MVAVHFFENRKLLLSQLRENIPSKGDDLKIKGRKGTVVLVNDIDEKNVHVEIALEKVVKKNLALDNAKKKRR</sequence>
<accession>A0A0B6AIZ6</accession>
<dbReference type="KEGG" id="bmeg:BG04_2789"/>
<reference evidence="1 2" key="1">
    <citation type="journal article" date="2015" name="Genome Announc.">
        <title>Complete genome sequences for 35 biothreat assay-relevant bacillus species.</title>
        <authorList>
            <person name="Johnson S.L."/>
            <person name="Daligault H.E."/>
            <person name="Davenport K.W."/>
            <person name="Jaissle J."/>
            <person name="Frey K.G."/>
            <person name="Ladner J.T."/>
            <person name="Broomall S.M."/>
            <person name="Bishop-Lilly K.A."/>
            <person name="Bruce D.C."/>
            <person name="Gibbons H.S."/>
            <person name="Coyne S.R."/>
            <person name="Lo C.C."/>
            <person name="Meincke L."/>
            <person name="Munk A.C."/>
            <person name="Koroleva G.I."/>
            <person name="Rosenzweig C.N."/>
            <person name="Palacios G.F."/>
            <person name="Redden C.L."/>
            <person name="Minogue T.D."/>
            <person name="Chain P.S."/>
        </authorList>
    </citation>
    <scope>NUCLEOTIDE SEQUENCE [LARGE SCALE GENOMIC DNA]</scope>
    <source>
        <strain evidence="2">ATCC 14581 / DSM 32 / JCM 2506 / NBRC 15308 / NCIMB 9376 / NCTC 10342 / NRRL B-14308 / VKM B-512</strain>
    </source>
</reference>